<dbReference type="Gene3D" id="3.30.160.60">
    <property type="entry name" value="Classic Zinc Finger"/>
    <property type="match status" value="1"/>
</dbReference>
<dbReference type="AlphaFoldDB" id="A0A1Y2INN6"/>
<dbReference type="SMART" id="SM00355">
    <property type="entry name" value="ZnF_C2H2"/>
    <property type="match status" value="3"/>
</dbReference>
<feature type="region of interest" description="Disordered" evidence="5">
    <location>
        <begin position="184"/>
        <end position="214"/>
    </location>
</feature>
<dbReference type="GO" id="GO:0061630">
    <property type="term" value="F:ubiquitin protein ligase activity"/>
    <property type="evidence" value="ECO:0007669"/>
    <property type="project" value="InterPro"/>
</dbReference>
<name>A0A1Y2INN6_TRAC3</name>
<dbReference type="Gene3D" id="3.30.40.10">
    <property type="entry name" value="Zinc/RING finger domain, C3HC4 (zinc finger)"/>
    <property type="match status" value="1"/>
</dbReference>
<gene>
    <name evidence="8" type="ORF">PYCCODRAFT_1367093</name>
</gene>
<keyword evidence="9" id="KW-1185">Reference proteome</keyword>
<dbReference type="PANTHER" id="PTHR47094:SF1">
    <property type="entry name" value="RING-TYPE E3 UBIQUITIN TRANSFERASE"/>
    <property type="match status" value="1"/>
</dbReference>
<accession>A0A1Y2INN6</accession>
<dbReference type="GO" id="GO:0032183">
    <property type="term" value="F:SUMO binding"/>
    <property type="evidence" value="ECO:0007669"/>
    <property type="project" value="TreeGrafter"/>
</dbReference>
<evidence type="ECO:0000313" key="9">
    <source>
        <dbReference type="Proteomes" id="UP000193067"/>
    </source>
</evidence>
<evidence type="ECO:0000259" key="6">
    <source>
        <dbReference type="PROSITE" id="PS50089"/>
    </source>
</evidence>
<dbReference type="PROSITE" id="PS00518">
    <property type="entry name" value="ZF_RING_1"/>
    <property type="match status" value="1"/>
</dbReference>
<dbReference type="STRING" id="1353009.A0A1Y2INN6"/>
<dbReference type="InterPro" id="IPR001841">
    <property type="entry name" value="Znf_RING"/>
</dbReference>
<dbReference type="PROSITE" id="PS50089">
    <property type="entry name" value="ZF_RING_2"/>
    <property type="match status" value="1"/>
</dbReference>
<dbReference type="Proteomes" id="UP000193067">
    <property type="component" value="Unassembled WGS sequence"/>
</dbReference>
<organism evidence="8 9">
    <name type="scientific">Trametes coccinea (strain BRFM310)</name>
    <name type="common">Pycnoporus coccineus</name>
    <dbReference type="NCBI Taxonomy" id="1353009"/>
    <lineage>
        <taxon>Eukaryota</taxon>
        <taxon>Fungi</taxon>
        <taxon>Dikarya</taxon>
        <taxon>Basidiomycota</taxon>
        <taxon>Agaricomycotina</taxon>
        <taxon>Agaricomycetes</taxon>
        <taxon>Polyporales</taxon>
        <taxon>Polyporaceae</taxon>
        <taxon>Trametes</taxon>
    </lineage>
</organism>
<dbReference type="PROSITE" id="PS50157">
    <property type="entry name" value="ZINC_FINGER_C2H2_2"/>
    <property type="match status" value="1"/>
</dbReference>
<evidence type="ECO:0000259" key="7">
    <source>
        <dbReference type="PROSITE" id="PS50157"/>
    </source>
</evidence>
<dbReference type="OrthoDB" id="6270329at2759"/>
<evidence type="ECO:0000256" key="1">
    <source>
        <dbReference type="ARBA" id="ARBA00022723"/>
    </source>
</evidence>
<dbReference type="PANTHER" id="PTHR47094">
    <property type="entry name" value="ELFLESS, ISOFORM B"/>
    <property type="match status" value="1"/>
</dbReference>
<dbReference type="GO" id="GO:0033768">
    <property type="term" value="C:SUMO-targeted ubiquitin ligase complex"/>
    <property type="evidence" value="ECO:0007669"/>
    <property type="project" value="TreeGrafter"/>
</dbReference>
<keyword evidence="2 4" id="KW-0863">Zinc-finger</keyword>
<feature type="domain" description="RING-type" evidence="6">
    <location>
        <begin position="222"/>
        <end position="260"/>
    </location>
</feature>
<feature type="compositionally biased region" description="Acidic residues" evidence="5">
    <location>
        <begin position="122"/>
        <end position="135"/>
    </location>
</feature>
<evidence type="ECO:0000256" key="5">
    <source>
        <dbReference type="SAM" id="MobiDB-lite"/>
    </source>
</evidence>
<evidence type="ECO:0000256" key="3">
    <source>
        <dbReference type="ARBA" id="ARBA00022833"/>
    </source>
</evidence>
<reference evidence="8 9" key="1">
    <citation type="journal article" date="2015" name="Biotechnol. Biofuels">
        <title>Enhanced degradation of softwood versus hardwood by the white-rot fungus Pycnoporus coccineus.</title>
        <authorList>
            <person name="Couturier M."/>
            <person name="Navarro D."/>
            <person name="Chevret D."/>
            <person name="Henrissat B."/>
            <person name="Piumi F."/>
            <person name="Ruiz-Duenas F.J."/>
            <person name="Martinez A.T."/>
            <person name="Grigoriev I.V."/>
            <person name="Riley R."/>
            <person name="Lipzen A."/>
            <person name="Berrin J.G."/>
            <person name="Master E.R."/>
            <person name="Rosso M.N."/>
        </authorList>
    </citation>
    <scope>NUCLEOTIDE SEQUENCE [LARGE SCALE GENOMIC DNA]</scope>
    <source>
        <strain evidence="8 9">BRFM310</strain>
    </source>
</reference>
<dbReference type="Pfam" id="PF12874">
    <property type="entry name" value="zf-met"/>
    <property type="match status" value="1"/>
</dbReference>
<dbReference type="GO" id="GO:0140082">
    <property type="term" value="F:SUMO-ubiquitin ligase activity"/>
    <property type="evidence" value="ECO:0007669"/>
    <property type="project" value="TreeGrafter"/>
</dbReference>
<dbReference type="GO" id="GO:0008270">
    <property type="term" value="F:zinc ion binding"/>
    <property type="evidence" value="ECO:0007669"/>
    <property type="project" value="UniProtKB-KW"/>
</dbReference>
<dbReference type="Pfam" id="PF13923">
    <property type="entry name" value="zf-C3HC4_2"/>
    <property type="match status" value="1"/>
</dbReference>
<sequence length="277" mass="30901">MPSYYVDNSSCYCSLCDRYFPDAMARTQHIHFARNHPKCEKCNVRFANGNSLRVHYTVSRRHHYCSACDRHFRSPAGLRAHVELSAIHGGGDDSDDSDDDDPIDDSYEGWEDDVGEVRYPDENDGDEPPVSEDEEIAPHEEYWSEDDEPDPFESDSDSFEDVAYSGYAPVPEEFRREEGSVRSGLVEAGAEAGGTSEWCEQPDSSAERPHEGPPPGALTLTCPVCLEAPSVPTATACGHVFCSSCVLRSLHVERQCPVCRKAARFKDLRKLFLNIVT</sequence>
<dbReference type="SMART" id="SM00184">
    <property type="entry name" value="RING"/>
    <property type="match status" value="1"/>
</dbReference>
<dbReference type="InterPro" id="IPR049627">
    <property type="entry name" value="SLX8"/>
</dbReference>
<evidence type="ECO:0008006" key="10">
    <source>
        <dbReference type="Google" id="ProtNLM"/>
    </source>
</evidence>
<keyword evidence="1" id="KW-0479">Metal-binding</keyword>
<feature type="domain" description="C2H2-type" evidence="7">
    <location>
        <begin position="63"/>
        <end position="93"/>
    </location>
</feature>
<keyword evidence="3" id="KW-0862">Zinc</keyword>
<dbReference type="GO" id="GO:0006511">
    <property type="term" value="P:ubiquitin-dependent protein catabolic process"/>
    <property type="evidence" value="ECO:0007669"/>
    <property type="project" value="TreeGrafter"/>
</dbReference>
<protein>
    <recommendedName>
        <fullName evidence="10">RING-type domain-containing protein</fullName>
    </recommendedName>
</protein>
<evidence type="ECO:0000256" key="2">
    <source>
        <dbReference type="ARBA" id="ARBA00022771"/>
    </source>
</evidence>
<feature type="compositionally biased region" description="Acidic residues" evidence="5">
    <location>
        <begin position="92"/>
        <end position="114"/>
    </location>
</feature>
<evidence type="ECO:0000313" key="8">
    <source>
        <dbReference type="EMBL" id="OSD02707.1"/>
    </source>
</evidence>
<dbReference type="SUPFAM" id="SSF57850">
    <property type="entry name" value="RING/U-box"/>
    <property type="match status" value="1"/>
</dbReference>
<proteinExistence type="predicted"/>
<evidence type="ECO:0000256" key="4">
    <source>
        <dbReference type="PROSITE-ProRule" id="PRU00042"/>
    </source>
</evidence>
<dbReference type="InterPro" id="IPR017907">
    <property type="entry name" value="Znf_RING_CS"/>
</dbReference>
<feature type="region of interest" description="Disordered" evidence="5">
    <location>
        <begin position="87"/>
        <end position="135"/>
    </location>
</feature>
<dbReference type="EMBL" id="KZ084104">
    <property type="protein sequence ID" value="OSD02707.1"/>
    <property type="molecule type" value="Genomic_DNA"/>
</dbReference>
<dbReference type="InterPro" id="IPR013083">
    <property type="entry name" value="Znf_RING/FYVE/PHD"/>
</dbReference>
<dbReference type="InterPro" id="IPR013087">
    <property type="entry name" value="Znf_C2H2_type"/>
</dbReference>